<feature type="compositionally biased region" description="Basic residues" evidence="1">
    <location>
        <begin position="304"/>
        <end position="315"/>
    </location>
</feature>
<dbReference type="AlphaFoldDB" id="A0A131ZTM1"/>
<feature type="region of interest" description="Disordered" evidence="1">
    <location>
        <begin position="76"/>
        <end position="102"/>
    </location>
</feature>
<feature type="region of interest" description="Disordered" evidence="1">
    <location>
        <begin position="160"/>
        <end position="194"/>
    </location>
</feature>
<feature type="compositionally biased region" description="Low complexity" evidence="1">
    <location>
        <begin position="270"/>
        <end position="287"/>
    </location>
</feature>
<dbReference type="OrthoDB" id="504708at2759"/>
<accession>A0A131ZTM1</accession>
<dbReference type="VEuPathDB" id="VectorBase:SSCA009951"/>
<name>A0A131ZTM1_SARSC</name>
<feature type="region of interest" description="Disordered" evidence="1">
    <location>
        <begin position="20"/>
        <end position="59"/>
    </location>
</feature>
<dbReference type="Proteomes" id="UP000616769">
    <property type="component" value="Unassembled WGS sequence"/>
</dbReference>
<sequence length="846" mass="95783">MFGWVAIPIDSLHPNIFQTPNYRHSNHKEKTNSKDFSSPSNLNSLDKSWTIRPTPTTSKTFTNGTLRRKIPEIPYKTISNDSSSTTVSQNTLAFKNNLNRDNRNELEGRQNQLKQHQLDLTDKLNAPLSIDHQGSSIKSRLNYEINERLLAPFKYHQNSNNSFYNNNNNNNNNHQNYQSKQKQNSNLLSISSPPSRAIEVNAEKLIRSRNNAKSADDGRENFERNFNLDNDGINRYSYEKHLNQQSLLPTNHNHLTDYSGENYESDSGESTESKSSSSSATRTSNQSLKDHSLKPKTINGGQSRMKKKIVRRKKIKNDGEQKAIVSLSPSGMAASSSTNVFGESYPSTTTHLLTGSLMINNRQNSRPPLFSSSTKPPQKITIALKRPGDNDSMPIKMTTIPVFVRDERNQLPMTILDLKPPKTTPKPSLFELISGERESLQPRMVSPQSESRVNVIQENHHQDKIKKLDSIFDKPPPSSSSSASAALNIAKNFNLNLNELDQSFFVNDKPSTANEKHSESFLIVPMFLNPKHHHHQQYSSIVSNRNGMNLARYNSYIVIPPGQNNEHKNRVENFKMNSQKRLYNNNGNNNRYYYQTQISPSSSPSPSLKPKSVIKATTIKPLDKLTTSSLSSSASASSTALKADKSKTMKKPTITMATTTTAKEPLESLEEFIKKTIQSDVDQKREDNGNRKFQSKNRNEGVRIRTNELNYLNDSSSRLFLLPPSSPSSSSLLTNERNPKHPHHHHPPSEKFKPILIKSTTTPTHHYHYNLIDNDTTLATFTPSYYRDNFTSDARKLAKTLSPTPATMIMEPKQSTPMLMTMMLMNEKPKSEQQLYKKIKTSKPQI</sequence>
<feature type="compositionally biased region" description="Basic and acidic residues" evidence="1">
    <location>
        <begin position="681"/>
        <end position="690"/>
    </location>
</feature>
<comment type="caution">
    <text evidence="2">The sequence shown here is derived from an EMBL/GenBank/DDBJ whole genome shotgun (WGS) entry which is preliminary data.</text>
</comment>
<feature type="region of interest" description="Disordered" evidence="1">
    <location>
        <begin position="250"/>
        <end position="341"/>
    </location>
</feature>
<feature type="compositionally biased region" description="Low complexity" evidence="1">
    <location>
        <begin position="626"/>
        <end position="641"/>
    </location>
</feature>
<feature type="region of interest" description="Disordered" evidence="1">
    <location>
        <begin position="626"/>
        <end position="648"/>
    </location>
</feature>
<reference evidence="2 3" key="1">
    <citation type="journal article" date="2015" name="Parasit. Vectors">
        <title>Draft genome of the scabies mite.</title>
        <authorList>
            <person name="Rider S.D.Jr."/>
            <person name="Morgan M.S."/>
            <person name="Arlian L.G."/>
        </authorList>
    </citation>
    <scope>NUCLEOTIDE SEQUENCE [LARGE SCALE GENOMIC DNA]</scope>
    <source>
        <strain evidence="2">Arlian Lab</strain>
    </source>
</reference>
<organism evidence="2 3">
    <name type="scientific">Sarcoptes scabiei</name>
    <name type="common">Itch mite</name>
    <name type="synonym">Acarus scabiei</name>
    <dbReference type="NCBI Taxonomy" id="52283"/>
    <lineage>
        <taxon>Eukaryota</taxon>
        <taxon>Metazoa</taxon>
        <taxon>Ecdysozoa</taxon>
        <taxon>Arthropoda</taxon>
        <taxon>Chelicerata</taxon>
        <taxon>Arachnida</taxon>
        <taxon>Acari</taxon>
        <taxon>Acariformes</taxon>
        <taxon>Sarcoptiformes</taxon>
        <taxon>Astigmata</taxon>
        <taxon>Psoroptidia</taxon>
        <taxon>Sarcoptoidea</taxon>
        <taxon>Sarcoptidae</taxon>
        <taxon>Sarcoptinae</taxon>
        <taxon>Sarcoptes</taxon>
    </lineage>
</organism>
<feature type="compositionally biased region" description="Low complexity" evidence="1">
    <location>
        <begin position="722"/>
        <end position="733"/>
    </location>
</feature>
<feature type="compositionally biased region" description="Polar residues" evidence="1">
    <location>
        <begin position="34"/>
        <end position="59"/>
    </location>
</feature>
<feature type="compositionally biased region" description="Polar residues" evidence="1">
    <location>
        <begin position="77"/>
        <end position="94"/>
    </location>
</feature>
<feature type="region of interest" description="Disordered" evidence="1">
    <location>
        <begin position="722"/>
        <end position="751"/>
    </location>
</feature>
<proteinExistence type="predicted"/>
<feature type="compositionally biased region" description="Low complexity" evidence="1">
    <location>
        <begin position="326"/>
        <end position="337"/>
    </location>
</feature>
<protein>
    <submittedName>
        <fullName evidence="2">Uncharacterized protein</fullName>
    </submittedName>
</protein>
<feature type="region of interest" description="Disordered" evidence="1">
    <location>
        <begin position="680"/>
        <end position="701"/>
    </location>
</feature>
<dbReference type="EMBL" id="JXLN01001104">
    <property type="protein sequence ID" value="KPM02162.1"/>
    <property type="molecule type" value="Genomic_DNA"/>
</dbReference>
<gene>
    <name evidence="2" type="ORF">QR98_0005690</name>
</gene>
<evidence type="ECO:0000256" key="1">
    <source>
        <dbReference type="SAM" id="MobiDB-lite"/>
    </source>
</evidence>
<evidence type="ECO:0000313" key="2">
    <source>
        <dbReference type="EMBL" id="KPM02162.1"/>
    </source>
</evidence>
<evidence type="ECO:0000313" key="3">
    <source>
        <dbReference type="Proteomes" id="UP000616769"/>
    </source>
</evidence>